<sequence length="435" mass="49805">MSLPQKVIQRFSLGLERNTYFFGKLLTAEDFNLEQDYLLAREALINATLLGPGIVSGLEVRDLEDRGDHLLFTLTPGLAIDPEGRLIFVPQEKRVRVKPETRAPELILGIFYQECPREPTVSVCDPKECQPNRMREEFRIEVGTSLPGGIILARLHLREDRYLLRPTPQLLLPRAELPSERLLGLREILRTLLGLSGGVRRVEQELQALPRIKRREITFLSSPEKNPVELNYGLRELPLTQILCYLPLKYEISPKNPQRVAEEHREAIERGDLMVTSYPVRDFFRAPSAPPGPGEEAPPPSGAPVAPHLRPALLLRSPIVTHLRGLRALSPEITLEEARNRTRDLGVDLRVDPALPLNRPLRDLPAYTHVLFYPIFDGTLVPYLTLEFIDPFRGRARFRFDWEGFQKEESDLARMFLDKFKGIRFRIIFLSETQP</sequence>
<dbReference type="Proteomes" id="UP000886043">
    <property type="component" value="Unassembled WGS sequence"/>
</dbReference>
<organism evidence="2">
    <name type="scientific">Thermosulfurimonas dismutans</name>
    <dbReference type="NCBI Taxonomy" id="999894"/>
    <lineage>
        <taxon>Bacteria</taxon>
        <taxon>Pseudomonadati</taxon>
        <taxon>Thermodesulfobacteriota</taxon>
        <taxon>Thermodesulfobacteria</taxon>
        <taxon>Thermodesulfobacteriales</taxon>
        <taxon>Thermodesulfobacteriaceae</taxon>
        <taxon>Thermosulfurimonas</taxon>
    </lineage>
</organism>
<proteinExistence type="predicted"/>
<feature type="compositionally biased region" description="Pro residues" evidence="1">
    <location>
        <begin position="288"/>
        <end position="302"/>
    </location>
</feature>
<accession>A0A7C3CNI0</accession>
<name>A0A7C3CNI0_9BACT</name>
<dbReference type="EMBL" id="DRMH01000008">
    <property type="protein sequence ID" value="HFC96889.1"/>
    <property type="molecule type" value="Genomic_DNA"/>
</dbReference>
<gene>
    <name evidence="2" type="ORF">ENJ40_00325</name>
</gene>
<evidence type="ECO:0000313" key="2">
    <source>
        <dbReference type="EMBL" id="HFC96889.1"/>
    </source>
</evidence>
<protein>
    <submittedName>
        <fullName evidence="2">Uncharacterized protein</fullName>
    </submittedName>
</protein>
<evidence type="ECO:0000256" key="1">
    <source>
        <dbReference type="SAM" id="MobiDB-lite"/>
    </source>
</evidence>
<feature type="region of interest" description="Disordered" evidence="1">
    <location>
        <begin position="285"/>
        <end position="305"/>
    </location>
</feature>
<dbReference type="AlphaFoldDB" id="A0A7C3CNI0"/>
<reference evidence="2" key="1">
    <citation type="journal article" date="2020" name="mSystems">
        <title>Genome- and Community-Level Interaction Insights into Carbon Utilization and Element Cycling Functions of Hydrothermarchaeota in Hydrothermal Sediment.</title>
        <authorList>
            <person name="Zhou Z."/>
            <person name="Liu Y."/>
            <person name="Xu W."/>
            <person name="Pan J."/>
            <person name="Luo Z.H."/>
            <person name="Li M."/>
        </authorList>
    </citation>
    <scope>NUCLEOTIDE SEQUENCE [LARGE SCALE GENOMIC DNA]</scope>
    <source>
        <strain evidence="2">HyVt-483</strain>
    </source>
</reference>
<comment type="caution">
    <text evidence="2">The sequence shown here is derived from an EMBL/GenBank/DDBJ whole genome shotgun (WGS) entry which is preliminary data.</text>
</comment>